<sequence length="1370" mass="157300">MVEAFCQRFEGFMDRFIRTKNNVFGWVRDWWYRMEYQKRGGIHIHMVIWWDEKKAPKEQIISAEMPRFKDPNDSTKPHPMNDVWREAVLKTQIHHCIYSRCLRGPGGSRLKNCKYGFPFALCPEERLDKTGIRYDYPRSDIEDVSVSPYVLELLLYWQGHVNVQRVTKHGWEMYLAKYIAKCETAEDIQLVKTSPALHGQKRAPLSDDAVVSADGQNNLAVARPVLSDDTDEPPPEKVPYDRVTEDDSDVKRFLKLRVVNILEAVMLCFGYPQVGCSRLIIFLPIDILQGSRVVMRKKYREAVKGDSPYYDTKLDKYFSRSKLLEDVTYQQYFEQYYVKYDKKFAPEELDDCARDEEEESMRKDNPTFFIDQTAAKRKWVRRANPERYAVVRFRYFAPHGDNVESYCLIKLLKAKAARRSTVEGWIVEFGSYLSACIHLGLVERGAEALHFLEECAMEGFGDLRLREMVERFKEQGWLEDPDIDGLLETLAPAHRAIRKAREDVFAQAAADTAEMEKEVETIPLEDFLTNMTPSQRSAFTYATDKWAADQPALVAWLRDKHITFAKCATTGIAAHLIGGRTVHSFLGMDFEFNSRVQHGTFQAKALSDTQVVFVDEVSIMPREALMMLDETLRKFNNQNNGTPFAGKSIVLLGDPAQLQAVGKHIWREDQFSIFQVVVLREVKRQSDTPFIELLNRMRLGNLTDADMQMLTTRLITREKLIELDMTRGAVLFSFRKEKNAYNVDGILRAHREAGEDSSGVSSLRVGTKLMLLRNLPNGQANFGWVNGAMCIVEELTDDCIIVYMQSHPKRRLPFKRLQHDLPNSRGPKSQRWQFPFDLAYGCTVHKAQGQSLTPCVYDGERQGFSGGGYTACSRATGFRQLYFLSMGKKEQYFLLPQLKQLLVWMDIHDIEDSDLLAVLAAIHLLPLPSSVDARSSVMKDAEYMSTVSEVLRGYADVLDSIHRKVQESAAYFNIITQKQQIDRAALEGMVLWMQKCHLPLTTLGDGHCLFRALSWTLFGHQNAHLRLRLLSISVIAEHDAYFFTYRRLLSMKEDFSLPEMIHHTSNSSPTFDNGWGNAYNIKSIALAAQRKIFVYGPVNREDPRFHDKLNLFQTLARAAHESEYPHKAFFPAEEYQTSGRRSLCIMLLGERRFAHYVGILPRHWSLRESPEFTVTRRFDISVGSRLDWGYVSSDDDDNGFPRASQKRTVSHLSTPVRDPPKRIATLYRTPIQMSNGRKRSTSPTEVSPNPKKQCALLSPVKVSKPDRTLLSNFLNEEESRVLVDYPCGQLESSLMDLVSHDAAEDVSDIELGDSVGRRHRIIVDHDDWDEQLEEEEHFQPSRNLTEQSVLVIEPYTDLPLASYDLEEPAS</sequence>
<evidence type="ECO:0000259" key="3">
    <source>
        <dbReference type="PROSITE" id="PS50802"/>
    </source>
</evidence>
<comment type="cofactor">
    <cofactor evidence="1">
        <name>Mg(2+)</name>
        <dbReference type="ChEBI" id="CHEBI:18420"/>
    </cofactor>
</comment>
<evidence type="ECO:0000313" key="4">
    <source>
        <dbReference type="EMBL" id="OWA54945.1"/>
    </source>
</evidence>
<dbReference type="GO" id="GO:0043139">
    <property type="term" value="F:5'-3' DNA helicase activity"/>
    <property type="evidence" value="ECO:0007669"/>
    <property type="project" value="UniProtKB-EC"/>
</dbReference>
<evidence type="ECO:0000256" key="1">
    <source>
        <dbReference type="RuleBase" id="RU363044"/>
    </source>
</evidence>
<dbReference type="InterPro" id="IPR027417">
    <property type="entry name" value="P-loop_NTPase"/>
</dbReference>
<dbReference type="PANTHER" id="PTHR47642:SF5">
    <property type="entry name" value="ATP-DEPENDENT DNA HELICASE"/>
    <property type="match status" value="1"/>
</dbReference>
<keyword evidence="1" id="KW-0233">DNA recombination</keyword>
<dbReference type="GO" id="GO:0005524">
    <property type="term" value="F:ATP binding"/>
    <property type="evidence" value="ECO:0007669"/>
    <property type="project" value="UniProtKB-KW"/>
</dbReference>
<comment type="catalytic activity">
    <reaction evidence="1">
        <text>ATP + H2O = ADP + phosphate + H(+)</text>
        <dbReference type="Rhea" id="RHEA:13065"/>
        <dbReference type="ChEBI" id="CHEBI:15377"/>
        <dbReference type="ChEBI" id="CHEBI:15378"/>
        <dbReference type="ChEBI" id="CHEBI:30616"/>
        <dbReference type="ChEBI" id="CHEBI:43474"/>
        <dbReference type="ChEBI" id="CHEBI:456216"/>
        <dbReference type="EC" id="5.6.2.3"/>
    </reaction>
</comment>
<keyword evidence="1" id="KW-0378">Hydrolase</keyword>
<dbReference type="InterPro" id="IPR003323">
    <property type="entry name" value="OTU_dom"/>
</dbReference>
<name>A0A9X6NIR6_HYPEX</name>
<feature type="region of interest" description="Disordered" evidence="2">
    <location>
        <begin position="222"/>
        <end position="242"/>
    </location>
</feature>
<evidence type="ECO:0000313" key="5">
    <source>
        <dbReference type="Proteomes" id="UP000192578"/>
    </source>
</evidence>
<dbReference type="Gene3D" id="3.90.70.80">
    <property type="match status" value="1"/>
</dbReference>
<comment type="caution">
    <text evidence="4">The sequence shown here is derived from an EMBL/GenBank/DDBJ whole genome shotgun (WGS) entry which is preliminary data.</text>
</comment>
<dbReference type="SUPFAM" id="SSF52540">
    <property type="entry name" value="P-loop containing nucleoside triphosphate hydrolases"/>
    <property type="match status" value="2"/>
</dbReference>
<keyword evidence="1" id="KW-0067">ATP-binding</keyword>
<dbReference type="CDD" id="cd22744">
    <property type="entry name" value="OTU"/>
    <property type="match status" value="1"/>
</dbReference>
<dbReference type="GO" id="GO:0016787">
    <property type="term" value="F:hydrolase activity"/>
    <property type="evidence" value="ECO:0007669"/>
    <property type="project" value="UniProtKB-KW"/>
</dbReference>
<feature type="compositionally biased region" description="Polar residues" evidence="2">
    <location>
        <begin position="1231"/>
        <end position="1247"/>
    </location>
</feature>
<dbReference type="GO" id="GO:0006310">
    <property type="term" value="P:DNA recombination"/>
    <property type="evidence" value="ECO:0007669"/>
    <property type="project" value="UniProtKB-KW"/>
</dbReference>
<dbReference type="Pfam" id="PF05970">
    <property type="entry name" value="PIF1"/>
    <property type="match status" value="1"/>
</dbReference>
<dbReference type="InterPro" id="IPR025476">
    <property type="entry name" value="Helitron_helicase-like"/>
</dbReference>
<evidence type="ECO:0000256" key="2">
    <source>
        <dbReference type="SAM" id="MobiDB-lite"/>
    </source>
</evidence>
<dbReference type="Pfam" id="PF14214">
    <property type="entry name" value="Helitron_like_N"/>
    <property type="match status" value="1"/>
</dbReference>
<proteinExistence type="inferred from homology"/>
<gene>
    <name evidence="4" type="ORF">BV898_19332</name>
</gene>
<keyword evidence="1" id="KW-0227">DNA damage</keyword>
<comment type="similarity">
    <text evidence="1">Belongs to the helicase family.</text>
</comment>
<dbReference type="GO" id="GO:0006281">
    <property type="term" value="P:DNA repair"/>
    <property type="evidence" value="ECO:0007669"/>
    <property type="project" value="UniProtKB-KW"/>
</dbReference>
<keyword evidence="5" id="KW-1185">Reference proteome</keyword>
<dbReference type="OrthoDB" id="416437at2759"/>
<dbReference type="InterPro" id="IPR010285">
    <property type="entry name" value="DNA_helicase_pif1-like_DEAD"/>
</dbReference>
<reference evidence="5" key="1">
    <citation type="submission" date="2017-01" db="EMBL/GenBank/DDBJ databases">
        <title>Comparative genomics of anhydrobiosis in the tardigrade Hypsibius dujardini.</title>
        <authorList>
            <person name="Yoshida Y."/>
            <person name="Koutsovoulos G."/>
            <person name="Laetsch D."/>
            <person name="Stevens L."/>
            <person name="Kumar S."/>
            <person name="Horikawa D."/>
            <person name="Ishino K."/>
            <person name="Komine S."/>
            <person name="Tomita M."/>
            <person name="Blaxter M."/>
            <person name="Arakawa K."/>
        </authorList>
    </citation>
    <scope>NUCLEOTIDE SEQUENCE [LARGE SCALE GENOMIC DNA]</scope>
    <source>
        <strain evidence="5">Z151</strain>
    </source>
</reference>
<dbReference type="InterPro" id="IPR051055">
    <property type="entry name" value="PIF1_helicase"/>
</dbReference>
<dbReference type="PROSITE" id="PS50802">
    <property type="entry name" value="OTU"/>
    <property type="match status" value="1"/>
</dbReference>
<keyword evidence="1 4" id="KW-0347">Helicase</keyword>
<keyword evidence="1" id="KW-0547">Nucleotide-binding</keyword>
<dbReference type="EC" id="5.6.2.3" evidence="1"/>
<keyword evidence="1" id="KW-0234">DNA repair</keyword>
<dbReference type="Gene3D" id="3.40.50.300">
    <property type="entry name" value="P-loop containing nucleotide triphosphate hydrolases"/>
    <property type="match status" value="1"/>
</dbReference>
<dbReference type="EMBL" id="MTYJ01000489">
    <property type="protein sequence ID" value="OWA54945.1"/>
    <property type="molecule type" value="Genomic_DNA"/>
</dbReference>
<accession>A0A9X6NIR6</accession>
<dbReference type="GO" id="GO:0000723">
    <property type="term" value="P:telomere maintenance"/>
    <property type="evidence" value="ECO:0007669"/>
    <property type="project" value="InterPro"/>
</dbReference>
<organism evidence="4 5">
    <name type="scientific">Hypsibius exemplaris</name>
    <name type="common">Freshwater tardigrade</name>
    <dbReference type="NCBI Taxonomy" id="2072580"/>
    <lineage>
        <taxon>Eukaryota</taxon>
        <taxon>Metazoa</taxon>
        <taxon>Ecdysozoa</taxon>
        <taxon>Tardigrada</taxon>
        <taxon>Eutardigrada</taxon>
        <taxon>Parachela</taxon>
        <taxon>Hypsibioidea</taxon>
        <taxon>Hypsibiidae</taxon>
        <taxon>Hypsibius</taxon>
    </lineage>
</organism>
<feature type="region of interest" description="Disordered" evidence="2">
    <location>
        <begin position="1227"/>
        <end position="1252"/>
    </location>
</feature>
<protein>
    <recommendedName>
        <fullName evidence="1">ATP-dependent DNA helicase</fullName>
        <ecNumber evidence="1">5.6.2.3</ecNumber>
    </recommendedName>
</protein>
<dbReference type="Proteomes" id="UP000192578">
    <property type="component" value="Unassembled WGS sequence"/>
</dbReference>
<dbReference type="PANTHER" id="PTHR47642">
    <property type="entry name" value="ATP-DEPENDENT DNA HELICASE"/>
    <property type="match status" value="1"/>
</dbReference>
<feature type="domain" description="OTU" evidence="3">
    <location>
        <begin position="997"/>
        <end position="1162"/>
    </location>
</feature>